<dbReference type="Pfam" id="PF00535">
    <property type="entry name" value="Glycos_transf_2"/>
    <property type="match status" value="1"/>
</dbReference>
<evidence type="ECO:0000313" key="2">
    <source>
        <dbReference type="EMBL" id="MDQ7878348.1"/>
    </source>
</evidence>
<name>A0ABU0Z190_9MICO</name>
<dbReference type="RefSeq" id="WP_308867896.1">
    <property type="nucleotide sequence ID" value="NZ_JAVFWO010000003.1"/>
</dbReference>
<keyword evidence="3" id="KW-1185">Reference proteome</keyword>
<dbReference type="PANTHER" id="PTHR43179">
    <property type="entry name" value="RHAMNOSYLTRANSFERASE WBBL"/>
    <property type="match status" value="1"/>
</dbReference>
<evidence type="ECO:0000313" key="3">
    <source>
        <dbReference type="Proteomes" id="UP001235133"/>
    </source>
</evidence>
<evidence type="ECO:0000259" key="1">
    <source>
        <dbReference type="Pfam" id="PF00535"/>
    </source>
</evidence>
<dbReference type="PANTHER" id="PTHR43179:SF7">
    <property type="entry name" value="RHAMNOSYLTRANSFERASE WBBL"/>
    <property type="match status" value="1"/>
</dbReference>
<protein>
    <submittedName>
        <fullName evidence="2">Glycosyltransferase</fullName>
        <ecNumber evidence="2">2.4.-.-</ecNumber>
    </submittedName>
</protein>
<reference evidence="2 3" key="1">
    <citation type="submission" date="2023-08" db="EMBL/GenBank/DDBJ databases">
        <title>Microbacterium psychrotolerans sp. nov., a psychrotolerant bacterium isolated from soil in Heilongjiang Province, China.</title>
        <authorList>
            <person name="An P."/>
            <person name="Zhao D."/>
            <person name="Xiang H."/>
        </authorList>
    </citation>
    <scope>NUCLEOTIDE SEQUENCE [LARGE SCALE GENOMIC DNA]</scope>
    <source>
        <strain evidence="2 3">QXD-8</strain>
    </source>
</reference>
<keyword evidence="2" id="KW-0328">Glycosyltransferase</keyword>
<proteinExistence type="predicted"/>
<dbReference type="GO" id="GO:0016757">
    <property type="term" value="F:glycosyltransferase activity"/>
    <property type="evidence" value="ECO:0007669"/>
    <property type="project" value="UniProtKB-KW"/>
</dbReference>
<dbReference type="EC" id="2.4.-.-" evidence="2"/>
<dbReference type="EMBL" id="JAVFWO010000003">
    <property type="protein sequence ID" value="MDQ7878348.1"/>
    <property type="molecule type" value="Genomic_DNA"/>
</dbReference>
<dbReference type="Proteomes" id="UP001235133">
    <property type="component" value="Unassembled WGS sequence"/>
</dbReference>
<feature type="domain" description="Glycosyltransferase 2-like" evidence="1">
    <location>
        <begin position="9"/>
        <end position="126"/>
    </location>
</feature>
<dbReference type="InterPro" id="IPR029044">
    <property type="entry name" value="Nucleotide-diphossugar_trans"/>
</dbReference>
<keyword evidence="2" id="KW-0808">Transferase</keyword>
<dbReference type="Gene3D" id="3.90.550.10">
    <property type="entry name" value="Spore Coat Polysaccharide Biosynthesis Protein SpsA, Chain A"/>
    <property type="match status" value="1"/>
</dbReference>
<dbReference type="SUPFAM" id="SSF53448">
    <property type="entry name" value="Nucleotide-diphospho-sugar transferases"/>
    <property type="match status" value="1"/>
</dbReference>
<accession>A0ABU0Z190</accession>
<organism evidence="2 3">
    <name type="scientific">Microbacterium psychrotolerans</name>
    <dbReference type="NCBI Taxonomy" id="3068321"/>
    <lineage>
        <taxon>Bacteria</taxon>
        <taxon>Bacillati</taxon>
        <taxon>Actinomycetota</taxon>
        <taxon>Actinomycetes</taxon>
        <taxon>Micrococcales</taxon>
        <taxon>Microbacteriaceae</taxon>
        <taxon>Microbacterium</taxon>
    </lineage>
</organism>
<dbReference type="InterPro" id="IPR001173">
    <property type="entry name" value="Glyco_trans_2-like"/>
</dbReference>
<sequence length="310" mass="33274">MPRPEDVTLAICTRERPEMLTAALASFTAVTPPGVQILVVDSASTTAATWSVAEAAGVDYVRSDIKGLSIARNLALATSRRPIIVFTDDDCAAVDGWMAPILEGFEAPAVGAVTGRMLDHTLVGTQPSPPPRRFTRTIEGIDAGHGAIMAFRRERLVALGGFDPVLGAGRRLAGAEDLDMFCRILDDGAHIVYDPSCVVHHVHTRADDAYTVLHHGYGLGLGALTAKWVRLRAVVGVRLFAVATKRTLSRAVRNRREPRRRDADLALFRGFLGGFFIAVRFALDGRVFVDGDPPAPISLGVATRRGGDDS</sequence>
<comment type="caution">
    <text evidence="2">The sequence shown here is derived from an EMBL/GenBank/DDBJ whole genome shotgun (WGS) entry which is preliminary data.</text>
</comment>
<gene>
    <name evidence="2" type="ORF">Q9R08_10220</name>
</gene>